<dbReference type="Proteomes" id="UP000323483">
    <property type="component" value="Chromosome"/>
</dbReference>
<keyword evidence="1" id="KW-0472">Membrane</keyword>
<evidence type="ECO:0000313" key="3">
    <source>
        <dbReference type="Proteomes" id="UP000323483"/>
    </source>
</evidence>
<dbReference type="EMBL" id="CP042966">
    <property type="protein sequence ID" value="QEH05197.1"/>
    <property type="molecule type" value="Genomic_DNA"/>
</dbReference>
<feature type="transmembrane region" description="Helical" evidence="1">
    <location>
        <begin position="15"/>
        <end position="39"/>
    </location>
</feature>
<evidence type="ECO:0000256" key="1">
    <source>
        <dbReference type="SAM" id="Phobius"/>
    </source>
</evidence>
<accession>A0ABX5YXF5</accession>
<reference evidence="2" key="1">
    <citation type="submission" date="2019-08" db="EMBL/GenBank/DDBJ databases">
        <title>Organohalide respiration in Sulfurospirillum species is regulated by a two-component system as unraveled by comparative genomics, and transcriptomics, and regulator binding studies.</title>
        <authorList>
            <person name="Goris T."/>
            <person name="Esken J."/>
            <person name="Gadkari J."/>
            <person name="Bischler T."/>
            <person name="Foerstner K."/>
            <person name="Sharma C.M."/>
            <person name="Diekert G."/>
            <person name="Schubert T."/>
        </authorList>
    </citation>
    <scope>NUCLEOTIDE SEQUENCE [LARGE SCALE GENOMIC DNA]</scope>
    <source>
        <strain evidence="2">N</strain>
    </source>
</reference>
<sequence length="112" mass="12431">MFVGICKWLFLSNKFGFLAGIIMIVLSAIGFIALFSAYYFNLLNSKNPIPFIVIGLIMVSAITLSNFFYKAKKEVLSANENHNDSFLPITGFDTVNDTVYSSIDGNIYHSGN</sequence>
<keyword evidence="1" id="KW-1133">Transmembrane helix</keyword>
<protein>
    <submittedName>
        <fullName evidence="2">Membrane protein</fullName>
    </submittedName>
</protein>
<keyword evidence="3" id="KW-1185">Reference proteome</keyword>
<organism evidence="2 3">
    <name type="scientific">Sulfurospirillum multivorans</name>
    <name type="common">Dehalospirillum multivorans</name>
    <dbReference type="NCBI Taxonomy" id="66821"/>
    <lineage>
        <taxon>Bacteria</taxon>
        <taxon>Pseudomonadati</taxon>
        <taxon>Campylobacterota</taxon>
        <taxon>Epsilonproteobacteria</taxon>
        <taxon>Campylobacterales</taxon>
        <taxon>Sulfurospirillaceae</taxon>
        <taxon>Sulfurospirillum</taxon>
    </lineage>
</organism>
<feature type="transmembrane region" description="Helical" evidence="1">
    <location>
        <begin position="51"/>
        <end position="69"/>
    </location>
</feature>
<evidence type="ECO:0000313" key="2">
    <source>
        <dbReference type="EMBL" id="QEH05197.1"/>
    </source>
</evidence>
<keyword evidence="1" id="KW-0812">Transmembrane</keyword>
<proteinExistence type="predicted"/>
<name>A0ABX5YXF5_SULMU</name>
<gene>
    <name evidence="2" type="ORF">SMN_0409</name>
</gene>